<sequence length="176" mass="20754">MKKYIYLLAALLFHFQGFAQQDTTAYAAQRAKINSLLAERSAKFGQYDQSLNQRTGIFGWQTKRDIKNSNEILRQVVLTDNNIFTELKVLMDYKDLQNQQKIAVSDQSEERIQRYMQTIKKLQDQNEQLRLAADKRDKGKNLVNYLIVFLILVMAGGFYFFNKKLQQYKRYEKSTV</sequence>
<evidence type="ECO:0000313" key="5">
    <source>
        <dbReference type="Proteomes" id="UP000031246"/>
    </source>
</evidence>
<evidence type="ECO:0000313" key="4">
    <source>
        <dbReference type="EMBL" id="KIA91438.1"/>
    </source>
</evidence>
<evidence type="ECO:0000256" key="3">
    <source>
        <dbReference type="SAM" id="SignalP"/>
    </source>
</evidence>
<dbReference type="AlphaFoldDB" id="A0A0C1FI27"/>
<keyword evidence="3" id="KW-0732">Signal</keyword>
<feature type="coiled-coil region" evidence="1">
    <location>
        <begin position="105"/>
        <end position="132"/>
    </location>
</feature>
<dbReference type="RefSeq" id="WP_039480302.1">
    <property type="nucleotide sequence ID" value="NZ_JSYN01000029.1"/>
</dbReference>
<dbReference type="OrthoDB" id="713774at2"/>
<accession>A0A0C1FI27</accession>
<name>A0A0C1FI27_9SPHI</name>
<keyword evidence="1" id="KW-0175">Coiled coil</keyword>
<feature type="signal peptide" evidence="3">
    <location>
        <begin position="1"/>
        <end position="19"/>
    </location>
</feature>
<comment type="caution">
    <text evidence="4">The sequence shown here is derived from an EMBL/GenBank/DDBJ whole genome shotgun (WGS) entry which is preliminary data.</text>
</comment>
<keyword evidence="5" id="KW-1185">Reference proteome</keyword>
<protein>
    <recommendedName>
        <fullName evidence="6">tRNA (Guanine-N1)-methyltransferase</fullName>
    </recommendedName>
</protein>
<keyword evidence="2" id="KW-1133">Transmembrane helix</keyword>
<reference evidence="4 5" key="1">
    <citation type="submission" date="2014-10" db="EMBL/GenBank/DDBJ databases">
        <title>Pedobacter Kyungheensis.</title>
        <authorList>
            <person name="Anderson B.M."/>
            <person name="Newman J.D."/>
        </authorList>
    </citation>
    <scope>NUCLEOTIDE SEQUENCE [LARGE SCALE GENOMIC DNA]</scope>
    <source>
        <strain evidence="4 5">KACC 16221</strain>
    </source>
</reference>
<dbReference type="EMBL" id="JSYN01000029">
    <property type="protein sequence ID" value="KIA91438.1"/>
    <property type="molecule type" value="Genomic_DNA"/>
</dbReference>
<dbReference type="Proteomes" id="UP000031246">
    <property type="component" value="Unassembled WGS sequence"/>
</dbReference>
<evidence type="ECO:0008006" key="6">
    <source>
        <dbReference type="Google" id="ProtNLM"/>
    </source>
</evidence>
<proteinExistence type="predicted"/>
<keyword evidence="2" id="KW-0812">Transmembrane</keyword>
<keyword evidence="2" id="KW-0472">Membrane</keyword>
<feature type="chain" id="PRO_5002131733" description="tRNA (Guanine-N1)-methyltransferase" evidence="3">
    <location>
        <begin position="20"/>
        <end position="176"/>
    </location>
</feature>
<feature type="transmembrane region" description="Helical" evidence="2">
    <location>
        <begin position="142"/>
        <end position="161"/>
    </location>
</feature>
<evidence type="ECO:0000256" key="2">
    <source>
        <dbReference type="SAM" id="Phobius"/>
    </source>
</evidence>
<organism evidence="4 5">
    <name type="scientific">Pedobacter kyungheensis</name>
    <dbReference type="NCBI Taxonomy" id="1069985"/>
    <lineage>
        <taxon>Bacteria</taxon>
        <taxon>Pseudomonadati</taxon>
        <taxon>Bacteroidota</taxon>
        <taxon>Sphingobacteriia</taxon>
        <taxon>Sphingobacteriales</taxon>
        <taxon>Sphingobacteriaceae</taxon>
        <taxon>Pedobacter</taxon>
    </lineage>
</organism>
<gene>
    <name evidence="4" type="ORF">OC25_21415</name>
</gene>
<evidence type="ECO:0000256" key="1">
    <source>
        <dbReference type="SAM" id="Coils"/>
    </source>
</evidence>